<gene>
    <name evidence="1" type="ORF">FCU45_04470</name>
</gene>
<dbReference type="EMBL" id="SZPX01000003">
    <property type="protein sequence ID" value="TKI69870.1"/>
    <property type="molecule type" value="Genomic_DNA"/>
</dbReference>
<reference evidence="1 2" key="1">
    <citation type="submission" date="2019-04" db="EMBL/GenBank/DDBJ databases">
        <title>Sulfurimonas crateris sp. nov. a facultative anaerobic sulfur-oxidizing chemolithautotrophic bacterium isolated from a terrestrial mud vulcano.</title>
        <authorList>
            <person name="Ratnikova N.M."/>
            <person name="Slobodkin A.I."/>
            <person name="Merkel A.Y."/>
            <person name="Novikov A."/>
            <person name="Bonch-Osmolovskaya E.A."/>
            <person name="Slobodkina G.B."/>
        </authorList>
    </citation>
    <scope>NUCLEOTIDE SEQUENCE [LARGE SCALE GENOMIC DNA]</scope>
    <source>
        <strain evidence="1 2">SN118</strain>
    </source>
</reference>
<name>A0A4U2Z8P6_9BACT</name>
<sequence length="68" mass="8120">MSRKDKLIQDIQNLLNSYEGVHKTSINPNLLEFMDEDTLVNIIDSLLKQKEFSKESDLEWLEKFKKYD</sequence>
<evidence type="ECO:0000313" key="2">
    <source>
        <dbReference type="Proteomes" id="UP000309561"/>
    </source>
</evidence>
<organism evidence="1 2">
    <name type="scientific">Sulfurimonas crateris</name>
    <dbReference type="NCBI Taxonomy" id="2574727"/>
    <lineage>
        <taxon>Bacteria</taxon>
        <taxon>Pseudomonadati</taxon>
        <taxon>Campylobacterota</taxon>
        <taxon>Epsilonproteobacteria</taxon>
        <taxon>Campylobacterales</taxon>
        <taxon>Sulfurimonadaceae</taxon>
        <taxon>Sulfurimonas</taxon>
    </lineage>
</organism>
<dbReference type="AlphaFoldDB" id="A0A4U2Z8P6"/>
<protein>
    <submittedName>
        <fullName evidence="1">Uncharacterized protein</fullName>
    </submittedName>
</protein>
<accession>A0A4U2Z8P6</accession>
<dbReference type="OrthoDB" id="5334906at2"/>
<proteinExistence type="predicted"/>
<comment type="caution">
    <text evidence="1">The sequence shown here is derived from an EMBL/GenBank/DDBJ whole genome shotgun (WGS) entry which is preliminary data.</text>
</comment>
<keyword evidence="2" id="KW-1185">Reference proteome</keyword>
<dbReference type="Proteomes" id="UP000309561">
    <property type="component" value="Unassembled WGS sequence"/>
</dbReference>
<evidence type="ECO:0000313" key="1">
    <source>
        <dbReference type="EMBL" id="TKI69870.1"/>
    </source>
</evidence>
<dbReference type="RefSeq" id="WP_137012710.1">
    <property type="nucleotide sequence ID" value="NZ_SZPX01000003.1"/>
</dbReference>